<dbReference type="InterPro" id="IPR002347">
    <property type="entry name" value="SDR_fam"/>
</dbReference>
<dbReference type="VEuPathDB" id="FungiDB:PSTT_01658"/>
<dbReference type="Gene3D" id="3.40.50.720">
    <property type="entry name" value="NAD(P)-binding Rossmann-like Domain"/>
    <property type="match status" value="3"/>
</dbReference>
<comment type="similarity">
    <text evidence="1">Belongs to the short-chain dehydrogenases/reductases (SDR) family.</text>
</comment>
<sequence length="580" mass="64096">MAAVYRPTIIVECISQLFLQRYNLWSVVEADHNPTIQQLTGGSRGIGLSCLEILLKSPIRANVVSLSRSFPAKLLELKKSYHDNLLVVQGDVKNDEDNKRAVESAIKTFGSIDGLILNSGIIHFERIDKNKSLEAWREVFDSISGAQKGESCSSVLLLLWKVVHHGASKAAMNSLCRTLAAEEPEITSISLRPGVTDTDMQEELRSKGKDIMTPTIYQSCYDLYASSKIVRPERPAEVIGRSGTYGQIPHIPKPFPIAGCNDEAQFTILCVRSKYDEDLISGREGIMIAPAPRIKEHVRRTCNGFPIRAHTAERAYCCPKAFADPLGPIPRPAFEFLLKEKCKPAALVGSAYRVSSLAQVTHWRKCELQELKKSHHHNLLVVQGNVAKDEDNKLAVDSAIKSFGSIDGLILNSGMIKFERIDDPNSSSIESWKEVFDVNFFSLVSILKHSLTHLRESKGKVIFISSGASVGGIASKAALNSLCRTLASEEPTITSIALRPGVVDTEMQAQLRSEGKEIMNGPNYKHFHGLYETSKLVKPEGPAEVIANLSIRADAKLSGQFLSWDSEELARYRETPTLEQ</sequence>
<protein>
    <recommendedName>
        <fullName evidence="5">Ketoreductase (KR) domain-containing protein</fullName>
    </recommendedName>
</protein>
<name>A0A2S4WL30_9BASI</name>
<reference evidence="4" key="2">
    <citation type="journal article" date="2018" name="BMC Genomics">
        <title>Genomic insights into host adaptation between the wheat stripe rust pathogen (Puccinia striiformis f. sp. tritici) and the barley stripe rust pathogen (Puccinia striiformis f. sp. hordei).</title>
        <authorList>
            <person name="Xia C."/>
            <person name="Wang M."/>
            <person name="Yin C."/>
            <person name="Cornejo O.E."/>
            <person name="Hulbert S.H."/>
            <person name="Chen X."/>
        </authorList>
    </citation>
    <scope>NUCLEOTIDE SEQUENCE [LARGE SCALE GENOMIC DNA]</scope>
    <source>
        <strain evidence="4">93TX-2</strain>
    </source>
</reference>
<dbReference type="PRINTS" id="PR00081">
    <property type="entry name" value="GDHRDH"/>
</dbReference>
<dbReference type="SUPFAM" id="SSF51735">
    <property type="entry name" value="NAD(P)-binding Rossmann-fold domains"/>
    <property type="match status" value="2"/>
</dbReference>
<evidence type="ECO:0000313" key="3">
    <source>
        <dbReference type="EMBL" id="POW22469.1"/>
    </source>
</evidence>
<organism evidence="3 4">
    <name type="scientific">Puccinia striiformis</name>
    <dbReference type="NCBI Taxonomy" id="27350"/>
    <lineage>
        <taxon>Eukaryota</taxon>
        <taxon>Fungi</taxon>
        <taxon>Dikarya</taxon>
        <taxon>Basidiomycota</taxon>
        <taxon>Pucciniomycotina</taxon>
        <taxon>Pucciniomycetes</taxon>
        <taxon>Pucciniales</taxon>
        <taxon>Pucciniaceae</taxon>
        <taxon>Puccinia</taxon>
    </lineage>
</organism>
<dbReference type="VEuPathDB" id="FungiDB:PSHT_01174"/>
<dbReference type="GO" id="GO:0050664">
    <property type="term" value="F:oxidoreductase activity, acting on NAD(P)H, oxygen as acceptor"/>
    <property type="evidence" value="ECO:0007669"/>
    <property type="project" value="TreeGrafter"/>
</dbReference>
<gene>
    <name evidence="3" type="ORF">PSHT_01174</name>
</gene>
<dbReference type="AlphaFoldDB" id="A0A2S4WL30"/>
<keyword evidence="2" id="KW-0560">Oxidoreductase</keyword>
<dbReference type="PANTHER" id="PTHR43008:SF8">
    <property type="entry name" value="BENZIL REDUCTASE ((S)-BENZOIN FORMING) IRC24"/>
    <property type="match status" value="1"/>
</dbReference>
<reference evidence="3 4" key="1">
    <citation type="submission" date="2017-12" db="EMBL/GenBank/DDBJ databases">
        <title>Gene loss provides genomic basis for host adaptation in cereal stripe rust fungi.</title>
        <authorList>
            <person name="Xia C."/>
        </authorList>
    </citation>
    <scope>NUCLEOTIDE SEQUENCE [LARGE SCALE GENOMIC DNA]</scope>
    <source>
        <strain evidence="3 4">93TX-2</strain>
    </source>
</reference>
<dbReference type="OrthoDB" id="9876299at2759"/>
<evidence type="ECO:0000313" key="4">
    <source>
        <dbReference type="Proteomes" id="UP000238274"/>
    </source>
</evidence>
<reference evidence="4" key="3">
    <citation type="journal article" date="2018" name="Mol. Plant Microbe Interact.">
        <title>Genome sequence resources for the wheat stripe rust pathogen (Puccinia striiformis f. sp. tritici) and the barley stripe rust pathogen (Puccinia striiformis f. sp. hordei).</title>
        <authorList>
            <person name="Xia C."/>
            <person name="Wang M."/>
            <person name="Yin C."/>
            <person name="Cornejo O.E."/>
            <person name="Hulbert S.H."/>
            <person name="Chen X."/>
        </authorList>
    </citation>
    <scope>NUCLEOTIDE SEQUENCE [LARGE SCALE GENOMIC DNA]</scope>
    <source>
        <strain evidence="4">93TX-2</strain>
    </source>
</reference>
<dbReference type="GO" id="GO:0016616">
    <property type="term" value="F:oxidoreductase activity, acting on the CH-OH group of donors, NAD or NADP as acceptor"/>
    <property type="evidence" value="ECO:0007669"/>
    <property type="project" value="UniProtKB-ARBA"/>
</dbReference>
<accession>A0A2S4WL30</accession>
<dbReference type="VEuPathDB" id="FungiDB:PSTT_01662"/>
<evidence type="ECO:0000256" key="2">
    <source>
        <dbReference type="ARBA" id="ARBA00023002"/>
    </source>
</evidence>
<dbReference type="EMBL" id="PKSM01000009">
    <property type="protein sequence ID" value="POW22469.1"/>
    <property type="molecule type" value="Genomic_DNA"/>
</dbReference>
<dbReference type="Pfam" id="PF00106">
    <property type="entry name" value="adh_short"/>
    <property type="match status" value="2"/>
</dbReference>
<dbReference type="InterPro" id="IPR036291">
    <property type="entry name" value="NAD(P)-bd_dom_sf"/>
</dbReference>
<keyword evidence="4" id="KW-1185">Reference proteome</keyword>
<comment type="caution">
    <text evidence="3">The sequence shown here is derived from an EMBL/GenBank/DDBJ whole genome shotgun (WGS) entry which is preliminary data.</text>
</comment>
<evidence type="ECO:0008006" key="5">
    <source>
        <dbReference type="Google" id="ProtNLM"/>
    </source>
</evidence>
<proteinExistence type="inferred from homology"/>
<evidence type="ECO:0000256" key="1">
    <source>
        <dbReference type="ARBA" id="ARBA00006484"/>
    </source>
</evidence>
<dbReference type="Proteomes" id="UP000238274">
    <property type="component" value="Unassembled WGS sequence"/>
</dbReference>
<dbReference type="PANTHER" id="PTHR43008">
    <property type="entry name" value="BENZIL REDUCTASE"/>
    <property type="match status" value="1"/>
</dbReference>